<dbReference type="InterPro" id="IPR025943">
    <property type="entry name" value="Sigma_54_int_dom_ATP-bd_2"/>
</dbReference>
<dbReference type="SUPFAM" id="SSF52540">
    <property type="entry name" value="P-loop containing nucleoside triphosphate hydrolases"/>
    <property type="match status" value="1"/>
</dbReference>
<name>A0A328WJS2_9FLAO</name>
<feature type="domain" description="Sigma-54 factor interaction" evidence="3">
    <location>
        <begin position="318"/>
        <end position="450"/>
    </location>
</feature>
<comment type="caution">
    <text evidence="4">The sequence shown here is derived from an EMBL/GenBank/DDBJ whole genome shotgun (WGS) entry which is preliminary data.</text>
</comment>
<evidence type="ECO:0000313" key="5">
    <source>
        <dbReference type="Proteomes" id="UP000249518"/>
    </source>
</evidence>
<gene>
    <name evidence="4" type="ORF">B0I10_1186</name>
</gene>
<dbReference type="InterPro" id="IPR027417">
    <property type="entry name" value="P-loop_NTPase"/>
</dbReference>
<evidence type="ECO:0000259" key="3">
    <source>
        <dbReference type="PROSITE" id="PS50045"/>
    </source>
</evidence>
<keyword evidence="5" id="KW-1185">Reference proteome</keyword>
<dbReference type="Proteomes" id="UP000249518">
    <property type="component" value="Unassembled WGS sequence"/>
</dbReference>
<dbReference type="PROSITE" id="PS00676">
    <property type="entry name" value="SIGMA54_INTERACT_2"/>
    <property type="match status" value="1"/>
</dbReference>
<evidence type="ECO:0000313" key="4">
    <source>
        <dbReference type="EMBL" id="RAR46471.1"/>
    </source>
</evidence>
<dbReference type="EMBL" id="QLSV01000018">
    <property type="protein sequence ID" value="RAR46471.1"/>
    <property type="molecule type" value="Genomic_DNA"/>
</dbReference>
<protein>
    <submittedName>
        <fullName evidence="4">Sigma-54 interacting transcriptional regulator</fullName>
    </submittedName>
</protein>
<dbReference type="Gene3D" id="3.40.50.300">
    <property type="entry name" value="P-loop containing nucleotide triphosphate hydrolases"/>
    <property type="match status" value="1"/>
</dbReference>
<dbReference type="PANTHER" id="PTHR32071">
    <property type="entry name" value="TRANSCRIPTIONAL REGULATORY PROTEIN"/>
    <property type="match status" value="1"/>
</dbReference>
<dbReference type="InterPro" id="IPR003593">
    <property type="entry name" value="AAA+_ATPase"/>
</dbReference>
<dbReference type="SMART" id="SM00382">
    <property type="entry name" value="AAA"/>
    <property type="match status" value="1"/>
</dbReference>
<sequence>MKNIYITWHYTTHGVAYLKHILSKFYQIEKLKEQFDFNRLEQEELNGVFNVLNQNGFVFDEIIYITAPQKTFDRLSSRGVSYKKTILEDELIVAKGLKDLFGEIISDNAICYNLEAEFTFVKTKYPEKLELFKEVIWRNIQHYPIEQQIKWLTEYSNFQNIYSKKIKIVELKVDDLRNEKQISDEVSKWSRQYFSKQKDFQPIINVSLGSNETQVVWHILAEAGQLPENTRFIKTYDDKSDKPEKRFKQFSIQEIPTNLISSIGAEFKVYSHTKSPSRKLVNKKMEIFLKTGFSILLIGERGIGKSKIASEARPSDTKNPFVEANCASFDEDSKAEAELFGYEKGAFTGASTDKKGLLEEANGGILFLDEIHHLSKLVQAKLMKALQTDGKNKMSIRRMGSNKEIKVECRLIFATNKNISELKKKLLPDFYDRIVQHVVNIPPLRETTEDRLTDWENIWKGLNFNGNAPKELELTNWLNQLPLYGNFRDLQKIAMYYNVFIQFDEDTKNMLNETNAFQYTKNEFEKYHSPNVQLGKEKFNFNEKQTTKEMLADYLYELQDWAVTKFKGRKQAIAHFKTLNDSITEKTFNDWKNKKSIKSKD</sequence>
<dbReference type="GO" id="GO:0005524">
    <property type="term" value="F:ATP binding"/>
    <property type="evidence" value="ECO:0007669"/>
    <property type="project" value="UniProtKB-KW"/>
</dbReference>
<accession>A0A328WJS2</accession>
<dbReference type="GO" id="GO:0006355">
    <property type="term" value="P:regulation of DNA-templated transcription"/>
    <property type="evidence" value="ECO:0007669"/>
    <property type="project" value="InterPro"/>
</dbReference>
<keyword evidence="1" id="KW-0547">Nucleotide-binding</keyword>
<dbReference type="Pfam" id="PF00158">
    <property type="entry name" value="Sigma54_activat"/>
    <property type="match status" value="1"/>
</dbReference>
<dbReference type="OrthoDB" id="1422935at2"/>
<dbReference type="RefSeq" id="WP_112087279.1">
    <property type="nucleotide sequence ID" value="NZ_QLSV01000018.1"/>
</dbReference>
<organism evidence="4 5">
    <name type="scientific">Flavobacterium lacus</name>
    <dbReference type="NCBI Taxonomy" id="1353778"/>
    <lineage>
        <taxon>Bacteria</taxon>
        <taxon>Pseudomonadati</taxon>
        <taxon>Bacteroidota</taxon>
        <taxon>Flavobacteriia</taxon>
        <taxon>Flavobacteriales</taxon>
        <taxon>Flavobacteriaceae</taxon>
        <taxon>Flavobacterium</taxon>
    </lineage>
</organism>
<dbReference type="CDD" id="cd00009">
    <property type="entry name" value="AAA"/>
    <property type="match status" value="1"/>
</dbReference>
<dbReference type="AlphaFoldDB" id="A0A328WJS2"/>
<evidence type="ECO:0000256" key="1">
    <source>
        <dbReference type="ARBA" id="ARBA00022741"/>
    </source>
</evidence>
<keyword evidence="2" id="KW-0067">ATP-binding</keyword>
<reference evidence="4 5" key="1">
    <citation type="submission" date="2018-06" db="EMBL/GenBank/DDBJ databases">
        <title>Genomic Encyclopedia of Type Strains, Phase III (KMG-III): the genomes of soil and plant-associated and newly described type strains.</title>
        <authorList>
            <person name="Whitman W."/>
        </authorList>
    </citation>
    <scope>NUCLEOTIDE SEQUENCE [LARGE SCALE GENOMIC DNA]</scope>
    <source>
        <strain evidence="4 5">CGMCC 1.12504</strain>
    </source>
</reference>
<dbReference type="InterPro" id="IPR002078">
    <property type="entry name" value="Sigma_54_int"/>
</dbReference>
<evidence type="ECO:0000256" key="2">
    <source>
        <dbReference type="ARBA" id="ARBA00022840"/>
    </source>
</evidence>
<proteinExistence type="predicted"/>
<dbReference type="PROSITE" id="PS50045">
    <property type="entry name" value="SIGMA54_INTERACT_4"/>
    <property type="match status" value="1"/>
</dbReference>